<evidence type="ECO:0000256" key="10">
    <source>
        <dbReference type="ARBA" id="ARBA00023180"/>
    </source>
</evidence>
<comment type="similarity">
    <text evidence="4">Belongs to the glycosyl hydrolase 3 family.</text>
</comment>
<dbReference type="Pfam" id="PF01915">
    <property type="entry name" value="Glyco_hydro_3_C"/>
    <property type="match status" value="1"/>
</dbReference>
<evidence type="ECO:0000259" key="16">
    <source>
        <dbReference type="SMART" id="SM01217"/>
    </source>
</evidence>
<dbReference type="Pfam" id="PF00933">
    <property type="entry name" value="Glyco_hydro_3"/>
    <property type="match status" value="1"/>
</dbReference>
<keyword evidence="9" id="KW-0136">Cellulose degradation</keyword>
<dbReference type="SUPFAM" id="SSF52279">
    <property type="entry name" value="Beta-D-glucan exohydrolase, C-terminal domain"/>
    <property type="match status" value="1"/>
</dbReference>
<feature type="compositionally biased region" description="Gly residues" evidence="14">
    <location>
        <begin position="493"/>
        <end position="504"/>
    </location>
</feature>
<proteinExistence type="inferred from homology"/>
<keyword evidence="18" id="KW-1185">Reference proteome</keyword>
<dbReference type="EMBL" id="JAAQPE010000320">
    <property type="protein sequence ID" value="KAF5669692.1"/>
    <property type="molecule type" value="Genomic_DNA"/>
</dbReference>
<keyword evidence="13" id="KW-0624">Polysaccharide degradation</keyword>
<evidence type="ECO:0000313" key="18">
    <source>
        <dbReference type="Proteomes" id="UP000572754"/>
    </source>
</evidence>
<dbReference type="EC" id="3.2.1.21" evidence="5"/>
<feature type="chain" id="PRO_5034350112" description="beta-glucosidase" evidence="15">
    <location>
        <begin position="19"/>
        <end position="805"/>
    </location>
</feature>
<sequence>MKFSIIFNLLLVSRASLAIHNSEDISAILSNNYVNLDDRVHDAYQKAQAFIAKLNNTEKISIITGGDIKGDNSWVALKTKDGVSGINFQFYVSGFTMANALTMSWDRDLIQRQFKAVGQEFYDMGYNLIDGPEPGPLGRTPYGGRTPETFSADPYLSGIAMGAAITGMNAAGVIAGGRHFLLNEQETNRSSGTSSSTTNVYSSNADDKTIQELYAWPFADGVKAGMMAVMCGMTRVNGTLSCENDNLISGVLKKQMGFPGMVFPDVNSQSTSYQSANAGLDFGSSSYWTSDILEAGIKNGSFTQERLDDMAIRNVMGYYYVNLDDGKQPSQAGYYEYRNVRGNHNKLIREISRQSIVLLKNSASNGLGLPLTKPRSISLFGAHAGPCVTGPNQAFSVQGTESDVYQGHLASGTGSGQLSFPYLMTPFQSLTARAIEDNSMIWWLMNNTYTSNSGGQMGGGVGGGDTGSVGGVSGNSTKGKESDKFVPNEGNKDGGSGSSAGGGANLGDLGQGTAISPSFANYAGNSEACLVFMNSYSGEGGDRSRLSDDDQDAMVLSVASNCNNTIVVVNTSGPRILDAWIEHENVTAVLYSGLLGQESGNAITDVLYGDVNPSGKLTHTIAKNASDYPVSVCLTEQCNFSEGVYIDYRYFDARNMSVRYPFGHGLTYTTFEYGDVHVQVKDKEALSSKYPTEKLVPGGSSDLWDEVVHVESTIKNTGKRAGSEVAQLYVTFPNSAKQPARVLRGFDKVRVAPGETSRASFTLRRRDLSYWDTVAQKWAIATGTYKFIVGSSSRDLYGSGSLNIN</sequence>
<evidence type="ECO:0000256" key="2">
    <source>
        <dbReference type="ARBA" id="ARBA00004613"/>
    </source>
</evidence>
<dbReference type="InterPro" id="IPR017853">
    <property type="entry name" value="GH"/>
</dbReference>
<dbReference type="GO" id="GO:0008422">
    <property type="term" value="F:beta-glucosidase activity"/>
    <property type="evidence" value="ECO:0007669"/>
    <property type="project" value="UniProtKB-EC"/>
</dbReference>
<evidence type="ECO:0000256" key="4">
    <source>
        <dbReference type="ARBA" id="ARBA00005336"/>
    </source>
</evidence>
<dbReference type="InterPro" id="IPR036962">
    <property type="entry name" value="Glyco_hydro_3_N_sf"/>
</dbReference>
<dbReference type="PANTHER" id="PTHR42715:SF14">
    <property type="entry name" value="BETA-GLUCOSIDASE D-RELATED"/>
    <property type="match status" value="1"/>
</dbReference>
<dbReference type="InterPro" id="IPR013783">
    <property type="entry name" value="Ig-like_fold"/>
</dbReference>
<evidence type="ECO:0000256" key="14">
    <source>
        <dbReference type="SAM" id="MobiDB-lite"/>
    </source>
</evidence>
<accession>A0A8H5WNN8</accession>
<reference evidence="18" key="1">
    <citation type="journal article" date="2020" name="BMC Genomics">
        <title>Correction to: Identification and distribution of gene clusters required for synthesis of sphingolipid metabolism inhibitors in diverse species of the filamentous fungus Fusarium.</title>
        <authorList>
            <person name="Kim H.S."/>
            <person name="Lohmar J.M."/>
            <person name="Busman M."/>
            <person name="Brown D.W."/>
            <person name="Naumann T.A."/>
            <person name="Divon H.H."/>
            <person name="Lysoe E."/>
            <person name="Uhlig S."/>
            <person name="Proctor R.H."/>
        </authorList>
    </citation>
    <scope>NUCLEOTIDE SEQUENCE [LARGE SCALE GENOMIC DNA]</scope>
    <source>
        <strain evidence="18">NRRL 25331</strain>
    </source>
</reference>
<dbReference type="Gene3D" id="3.40.50.1700">
    <property type="entry name" value="Glycoside hydrolase family 3 C-terminal domain"/>
    <property type="match status" value="1"/>
</dbReference>
<evidence type="ECO:0000256" key="5">
    <source>
        <dbReference type="ARBA" id="ARBA00012744"/>
    </source>
</evidence>
<evidence type="ECO:0000256" key="3">
    <source>
        <dbReference type="ARBA" id="ARBA00004987"/>
    </source>
</evidence>
<keyword evidence="6" id="KW-0964">Secreted</keyword>
<dbReference type="PRINTS" id="PR00133">
    <property type="entry name" value="GLHYDRLASE3"/>
</dbReference>
<dbReference type="SMART" id="SM01217">
    <property type="entry name" value="Fn3_like"/>
    <property type="match status" value="1"/>
</dbReference>
<evidence type="ECO:0000256" key="7">
    <source>
        <dbReference type="ARBA" id="ARBA00022729"/>
    </source>
</evidence>
<dbReference type="InterPro" id="IPR036881">
    <property type="entry name" value="Glyco_hydro_3_C_sf"/>
</dbReference>
<evidence type="ECO:0000256" key="12">
    <source>
        <dbReference type="ARBA" id="ARBA00023295"/>
    </source>
</evidence>
<dbReference type="GO" id="GO:0005576">
    <property type="term" value="C:extracellular region"/>
    <property type="evidence" value="ECO:0007669"/>
    <property type="project" value="UniProtKB-SubCell"/>
</dbReference>
<evidence type="ECO:0000256" key="9">
    <source>
        <dbReference type="ARBA" id="ARBA00023001"/>
    </source>
</evidence>
<protein>
    <recommendedName>
        <fullName evidence="5">beta-glucosidase</fullName>
        <ecNumber evidence="5">3.2.1.21</ecNumber>
    </recommendedName>
</protein>
<evidence type="ECO:0000256" key="15">
    <source>
        <dbReference type="SAM" id="SignalP"/>
    </source>
</evidence>
<organism evidence="17 18">
    <name type="scientific">Fusarium circinatum</name>
    <name type="common">Pitch canker fungus</name>
    <name type="synonym">Gibberella circinata</name>
    <dbReference type="NCBI Taxonomy" id="48490"/>
    <lineage>
        <taxon>Eukaryota</taxon>
        <taxon>Fungi</taxon>
        <taxon>Dikarya</taxon>
        <taxon>Ascomycota</taxon>
        <taxon>Pezizomycotina</taxon>
        <taxon>Sordariomycetes</taxon>
        <taxon>Hypocreomycetidae</taxon>
        <taxon>Hypocreales</taxon>
        <taxon>Nectriaceae</taxon>
        <taxon>Fusarium</taxon>
        <taxon>Fusarium fujikuroi species complex</taxon>
    </lineage>
</organism>
<dbReference type="InterPro" id="IPR001764">
    <property type="entry name" value="Glyco_hydro_3_N"/>
</dbReference>
<dbReference type="Gene3D" id="2.60.40.10">
    <property type="entry name" value="Immunoglobulins"/>
    <property type="match status" value="1"/>
</dbReference>
<dbReference type="GO" id="GO:0030245">
    <property type="term" value="P:cellulose catabolic process"/>
    <property type="evidence" value="ECO:0007669"/>
    <property type="project" value="UniProtKB-KW"/>
</dbReference>
<keyword evidence="12" id="KW-0326">Glycosidase</keyword>
<evidence type="ECO:0000256" key="11">
    <source>
        <dbReference type="ARBA" id="ARBA00023277"/>
    </source>
</evidence>
<evidence type="ECO:0000313" key="17">
    <source>
        <dbReference type="EMBL" id="KAF5669692.1"/>
    </source>
</evidence>
<evidence type="ECO:0000256" key="1">
    <source>
        <dbReference type="ARBA" id="ARBA00000448"/>
    </source>
</evidence>
<gene>
    <name evidence="17" type="ORF">FCIRC_9203</name>
</gene>
<feature type="signal peptide" evidence="15">
    <location>
        <begin position="1"/>
        <end position="18"/>
    </location>
</feature>
<dbReference type="InterPro" id="IPR026891">
    <property type="entry name" value="Fn3-like"/>
</dbReference>
<comment type="catalytic activity">
    <reaction evidence="1">
        <text>Hydrolysis of terminal, non-reducing beta-D-glucosyl residues with release of beta-D-glucose.</text>
        <dbReference type="EC" id="3.2.1.21"/>
    </reaction>
</comment>
<evidence type="ECO:0000256" key="6">
    <source>
        <dbReference type="ARBA" id="ARBA00022525"/>
    </source>
</evidence>
<dbReference type="Proteomes" id="UP000572754">
    <property type="component" value="Unassembled WGS sequence"/>
</dbReference>
<keyword evidence="10" id="KW-0325">Glycoprotein</keyword>
<keyword evidence="11" id="KW-0119">Carbohydrate metabolism</keyword>
<evidence type="ECO:0000256" key="13">
    <source>
        <dbReference type="ARBA" id="ARBA00023326"/>
    </source>
</evidence>
<name>A0A8H5WNN8_FUSCI</name>
<dbReference type="PANTHER" id="PTHR42715">
    <property type="entry name" value="BETA-GLUCOSIDASE"/>
    <property type="match status" value="1"/>
</dbReference>
<dbReference type="FunFam" id="2.60.40.10:FF:000757">
    <property type="entry name" value="Beta-glucosidase G"/>
    <property type="match status" value="1"/>
</dbReference>
<keyword evidence="8 17" id="KW-0378">Hydrolase</keyword>
<feature type="compositionally biased region" description="Basic and acidic residues" evidence="14">
    <location>
        <begin position="478"/>
        <end position="492"/>
    </location>
</feature>
<dbReference type="SUPFAM" id="SSF51445">
    <property type="entry name" value="(Trans)glycosidases"/>
    <property type="match status" value="1"/>
</dbReference>
<keyword evidence="7 15" id="KW-0732">Signal</keyword>
<reference evidence="17 18" key="2">
    <citation type="submission" date="2020-05" db="EMBL/GenBank/DDBJ databases">
        <title>Identification and distribution of gene clusters putatively required for synthesis of sphingolipid metabolism inhibitors in phylogenetically diverse species of the filamentous fungus Fusarium.</title>
        <authorList>
            <person name="Kim H.-S."/>
            <person name="Busman M."/>
            <person name="Brown D.W."/>
            <person name="Divon H."/>
            <person name="Uhlig S."/>
            <person name="Proctor R.H."/>
        </authorList>
    </citation>
    <scope>NUCLEOTIDE SEQUENCE [LARGE SCALE GENOMIC DNA]</scope>
    <source>
        <strain evidence="17 18">NRRL 25331</strain>
    </source>
</reference>
<dbReference type="Gene3D" id="3.20.20.300">
    <property type="entry name" value="Glycoside hydrolase, family 3, N-terminal domain"/>
    <property type="match status" value="1"/>
</dbReference>
<dbReference type="Pfam" id="PF14310">
    <property type="entry name" value="Fn3-like"/>
    <property type="match status" value="1"/>
</dbReference>
<comment type="subcellular location">
    <subcellularLocation>
        <location evidence="2">Secreted</location>
    </subcellularLocation>
</comment>
<dbReference type="AlphaFoldDB" id="A0A8H5WNN8"/>
<dbReference type="InterPro" id="IPR002772">
    <property type="entry name" value="Glyco_hydro_3_C"/>
</dbReference>
<feature type="domain" description="Fibronectin type III-like" evidence="16">
    <location>
        <begin position="724"/>
        <end position="793"/>
    </location>
</feature>
<comment type="pathway">
    <text evidence="3">Glycan metabolism; cellulose degradation.</text>
</comment>
<feature type="region of interest" description="Disordered" evidence="14">
    <location>
        <begin position="456"/>
        <end position="504"/>
    </location>
</feature>
<feature type="compositionally biased region" description="Gly residues" evidence="14">
    <location>
        <begin position="456"/>
        <end position="473"/>
    </location>
</feature>
<dbReference type="InterPro" id="IPR050288">
    <property type="entry name" value="Cellulose_deg_GH3"/>
</dbReference>
<evidence type="ECO:0000256" key="8">
    <source>
        <dbReference type="ARBA" id="ARBA00022801"/>
    </source>
</evidence>
<comment type="caution">
    <text evidence="17">The sequence shown here is derived from an EMBL/GenBank/DDBJ whole genome shotgun (WGS) entry which is preliminary data.</text>
</comment>